<keyword evidence="1" id="KW-1133">Transmembrane helix</keyword>
<dbReference type="RefSeq" id="WP_206088340.1">
    <property type="nucleotide sequence ID" value="NZ_CP065053.1"/>
</dbReference>
<dbReference type="EMBL" id="CP065053">
    <property type="protein sequence ID" value="QPI48747.1"/>
    <property type="molecule type" value="Genomic_DNA"/>
</dbReference>
<gene>
    <name evidence="2" type="ORF">IV454_25045</name>
</gene>
<evidence type="ECO:0000313" key="2">
    <source>
        <dbReference type="EMBL" id="QPI48747.1"/>
    </source>
</evidence>
<evidence type="ECO:0000313" key="3">
    <source>
        <dbReference type="Proteomes" id="UP000662888"/>
    </source>
</evidence>
<protein>
    <submittedName>
        <fullName evidence="2">Uncharacterized protein</fullName>
    </submittedName>
</protein>
<name>A0AA48WAC2_9BURK</name>
<reference evidence="2 3" key="1">
    <citation type="submission" date="2020-11" db="EMBL/GenBank/DDBJ databases">
        <authorList>
            <person name="Sun Q."/>
        </authorList>
    </citation>
    <scope>NUCLEOTIDE SEQUENCE [LARGE SCALE GENOMIC DNA]</scope>
    <source>
        <strain evidence="2 3">P8398</strain>
    </source>
</reference>
<evidence type="ECO:0000256" key="1">
    <source>
        <dbReference type="SAM" id="Phobius"/>
    </source>
</evidence>
<dbReference type="Proteomes" id="UP000662888">
    <property type="component" value="Chromosome"/>
</dbReference>
<organism evidence="2 3">
    <name type="scientific">Massilia antarctica</name>
    <dbReference type="NCBI Taxonomy" id="2765360"/>
    <lineage>
        <taxon>Bacteria</taxon>
        <taxon>Pseudomonadati</taxon>
        <taxon>Pseudomonadota</taxon>
        <taxon>Betaproteobacteria</taxon>
        <taxon>Burkholderiales</taxon>
        <taxon>Oxalobacteraceae</taxon>
        <taxon>Telluria group</taxon>
        <taxon>Massilia</taxon>
    </lineage>
</organism>
<accession>A0AA48WAC2</accession>
<keyword evidence="3" id="KW-1185">Reference proteome</keyword>
<proteinExistence type="predicted"/>
<keyword evidence="1" id="KW-0812">Transmembrane</keyword>
<feature type="transmembrane region" description="Helical" evidence="1">
    <location>
        <begin position="6"/>
        <end position="25"/>
    </location>
</feature>
<sequence length="194" mass="22122">MKKSNIVVYAVVMGFLLYAAAYLYCWGRPACLMSDYEQRYWDFAGGRPDHALFDGRPDMSIKTSVLPPSQALADSAYTRTSLMIQCRVPLQDASRISYVEMRSAQLSAAIEMWLARRNDVTGFRHGTLKSGETLPDPVPSGRIKAPWHDGYAAKHAPEWYPAHRMNEQNFVAFWGDGYLFRGEAKDEYYWVGFN</sequence>
<keyword evidence="1" id="KW-0472">Membrane</keyword>